<dbReference type="Gramene" id="CDY09206">
    <property type="protein sequence ID" value="CDY09206"/>
    <property type="gene ID" value="GSBRNA2T00001452001"/>
</dbReference>
<dbReference type="EMBL" id="LK031993">
    <property type="protein sequence ID" value="CDY09206.1"/>
    <property type="molecule type" value="Genomic_DNA"/>
</dbReference>
<keyword evidence="3" id="KW-1185">Reference proteome</keyword>
<accession>A0A078F741</accession>
<reference evidence="2 3" key="1">
    <citation type="journal article" date="2014" name="Science">
        <title>Plant genetics. Early allopolyploid evolution in the post-Neolithic Brassica napus oilseed genome.</title>
        <authorList>
            <person name="Chalhoub B."/>
            <person name="Denoeud F."/>
            <person name="Liu S."/>
            <person name="Parkin I.A."/>
            <person name="Tang H."/>
            <person name="Wang X."/>
            <person name="Chiquet J."/>
            <person name="Belcram H."/>
            <person name="Tong C."/>
            <person name="Samans B."/>
            <person name="Correa M."/>
            <person name="Da Silva C."/>
            <person name="Just J."/>
            <person name="Falentin C."/>
            <person name="Koh C.S."/>
            <person name="Le Clainche I."/>
            <person name="Bernard M."/>
            <person name="Bento P."/>
            <person name="Noel B."/>
            <person name="Labadie K."/>
            <person name="Alberti A."/>
            <person name="Charles M."/>
            <person name="Arnaud D."/>
            <person name="Guo H."/>
            <person name="Daviaud C."/>
            <person name="Alamery S."/>
            <person name="Jabbari K."/>
            <person name="Zhao M."/>
            <person name="Edger P.P."/>
            <person name="Chelaifa H."/>
            <person name="Tack D."/>
            <person name="Lassalle G."/>
            <person name="Mestiri I."/>
            <person name="Schnel N."/>
            <person name="Le Paslier M.C."/>
            <person name="Fan G."/>
            <person name="Renault V."/>
            <person name="Bayer P.E."/>
            <person name="Golicz A.A."/>
            <person name="Manoli S."/>
            <person name="Lee T.H."/>
            <person name="Thi V.H."/>
            <person name="Chalabi S."/>
            <person name="Hu Q."/>
            <person name="Fan C."/>
            <person name="Tollenaere R."/>
            <person name="Lu Y."/>
            <person name="Battail C."/>
            <person name="Shen J."/>
            <person name="Sidebottom C.H."/>
            <person name="Wang X."/>
            <person name="Canaguier A."/>
            <person name="Chauveau A."/>
            <person name="Berard A."/>
            <person name="Deniot G."/>
            <person name="Guan M."/>
            <person name="Liu Z."/>
            <person name="Sun F."/>
            <person name="Lim Y.P."/>
            <person name="Lyons E."/>
            <person name="Town C.D."/>
            <person name="Bancroft I."/>
            <person name="Wang X."/>
            <person name="Meng J."/>
            <person name="Ma J."/>
            <person name="Pires J.C."/>
            <person name="King G.J."/>
            <person name="Brunel D."/>
            <person name="Delourme R."/>
            <person name="Renard M."/>
            <person name="Aury J.M."/>
            <person name="Adams K.L."/>
            <person name="Batley J."/>
            <person name="Snowdon R.J."/>
            <person name="Tost J."/>
            <person name="Edwards D."/>
            <person name="Zhou Y."/>
            <person name="Hua W."/>
            <person name="Sharpe A.G."/>
            <person name="Paterson A.H."/>
            <person name="Guan C."/>
            <person name="Wincker P."/>
        </authorList>
    </citation>
    <scope>NUCLEOTIDE SEQUENCE [LARGE SCALE GENOMIC DNA]</scope>
    <source>
        <strain evidence="3">cv. Darmor-bzh</strain>
    </source>
</reference>
<dbReference type="AlphaFoldDB" id="A0A078F741"/>
<protein>
    <submittedName>
        <fullName evidence="2">BnaA02g06320D protein</fullName>
    </submittedName>
</protein>
<feature type="region of interest" description="Disordered" evidence="1">
    <location>
        <begin position="1"/>
        <end position="30"/>
    </location>
</feature>
<proteinExistence type="predicted"/>
<evidence type="ECO:0000256" key="1">
    <source>
        <dbReference type="SAM" id="MobiDB-lite"/>
    </source>
</evidence>
<gene>
    <name evidence="2" type="primary">BnaA02g06320D</name>
    <name evidence="2" type="ORF">GSBRNA2T00001452001</name>
</gene>
<organism evidence="2 3">
    <name type="scientific">Brassica napus</name>
    <name type="common">Rape</name>
    <dbReference type="NCBI Taxonomy" id="3708"/>
    <lineage>
        <taxon>Eukaryota</taxon>
        <taxon>Viridiplantae</taxon>
        <taxon>Streptophyta</taxon>
        <taxon>Embryophyta</taxon>
        <taxon>Tracheophyta</taxon>
        <taxon>Spermatophyta</taxon>
        <taxon>Magnoliopsida</taxon>
        <taxon>eudicotyledons</taxon>
        <taxon>Gunneridae</taxon>
        <taxon>Pentapetalae</taxon>
        <taxon>rosids</taxon>
        <taxon>malvids</taxon>
        <taxon>Brassicales</taxon>
        <taxon>Brassicaceae</taxon>
        <taxon>Brassiceae</taxon>
        <taxon>Brassica</taxon>
    </lineage>
</organism>
<sequence>MCSVEEMFGGRTMDLALPDPTPSREISSSSPLLNTYSRCALPTMLHISHAASLSASRYA</sequence>
<evidence type="ECO:0000313" key="3">
    <source>
        <dbReference type="Proteomes" id="UP000028999"/>
    </source>
</evidence>
<evidence type="ECO:0000313" key="2">
    <source>
        <dbReference type="EMBL" id="CDY09206.1"/>
    </source>
</evidence>
<name>A0A078F741_BRANA</name>
<dbReference type="PaxDb" id="3708-A0A078F741"/>
<dbReference type="Proteomes" id="UP000028999">
    <property type="component" value="Unassembled WGS sequence"/>
</dbReference>